<comment type="caution">
    <text evidence="3">The sequence shown here is derived from an EMBL/GenBank/DDBJ whole genome shotgun (WGS) entry which is preliminary data.</text>
</comment>
<feature type="region of interest" description="Disordered" evidence="1">
    <location>
        <begin position="605"/>
        <end position="631"/>
    </location>
</feature>
<accession>A0ABU4PNJ7</accession>
<name>A0ABU4PNJ7_9SPHN</name>
<evidence type="ECO:0000313" key="4">
    <source>
        <dbReference type="Proteomes" id="UP001279660"/>
    </source>
</evidence>
<proteinExistence type="predicted"/>
<evidence type="ECO:0000256" key="1">
    <source>
        <dbReference type="SAM" id="MobiDB-lite"/>
    </source>
</evidence>
<keyword evidence="4" id="KW-1185">Reference proteome</keyword>
<dbReference type="InterPro" id="IPR003709">
    <property type="entry name" value="VanY-like_core_dom"/>
</dbReference>
<feature type="compositionally biased region" description="Basic and acidic residues" evidence="1">
    <location>
        <begin position="608"/>
        <end position="626"/>
    </location>
</feature>
<sequence>MGARVTKDLFLQIGGNVDGLSAASKAGRTALLNLGNTAENIAAEVEKAFADLGKTNIEANAKDIERTYQRTFAAIRQNAQQVLAAPDKGSAAQILNAAGSEAAAVAAEHQAAQLRQLAAAAAIVAQRAGELGAEERILAVGFETAAQQATRQAEALRAQAGVMSAVHAELGEAGVAQDEVEHGARRMGIAQMEMMHVVRASSDAFAAGAPIAQIFSMEIGRVAEAAAMSGDSLGRVGAFLAGPWGVALTVGIAVLGPLVGKLFETDDAAKKAMEGLRDFEQKELDLPSLIDKTTGKLKEQVDVLTNLARVAREVLPGRIADATSDAAKAQTAGFAAARAKLVAQGKSRAGPNDVDLSRAIFNSGGSLQKLDMNIQAILPTHPELAELARTIADYTGQEALAIQKTRDLKGQQDALNTALRGGVVATTELAQRQVEQAMAVTAVEKAQIALKSVQDRKASIDDMPFGPAQQKAVQKYKADLLSATRALKSAQQAAKNPQFGREVDVAQATAIVQGIGGRVTSGYRSHARQQQLYDDKVSGRHDGPVAVPGTSAHETGGAIDVAFGPGISIATIKKAFADAGVQLRKVLREDGQKVFHVEFGKKGPSQEVLDKRDEAAREKAANDDRAYQGQLGQAQERIKRDMAALADTIEQRAVNEGFGIENAKVQRNLEIEDQLQQKKIDKPRALILEGLNNSAAVLETEAVKKKLREAQDDRTLQIGRDDIRDKIALLQLQGNLATTSEDRKRIALQILDYEEREARATLANAISKETDPQRKAGLEVQLANLTPQYALQRQGAERQNADPLEAYKLHLQESVSGMNDALKAVQADGLRGLEDGLIGIISGTESVGSAFKKMANAIIADLARIAVEQLIFKVLGLSLPGHATGHVPGYATGLVPGFATGMVDSDGVIHGPGTGTSDSILALLGNAPIRIANEESIMTAHATKRYGPVLKAMNENTLPGFATGRIPDSAIFYPRLPDAQKLRPAAPATPIVYDLRGAVLTQDLLQQMNEISARHAMVSIVAGSNMAMQELSERQAQAIPA</sequence>
<dbReference type="EMBL" id="JAWXXV010000001">
    <property type="protein sequence ID" value="MDX5984698.1"/>
    <property type="molecule type" value="Genomic_DNA"/>
</dbReference>
<evidence type="ECO:0000313" key="3">
    <source>
        <dbReference type="EMBL" id="MDX5984698.1"/>
    </source>
</evidence>
<dbReference type="Gene3D" id="3.30.1380.10">
    <property type="match status" value="1"/>
</dbReference>
<dbReference type="InterPro" id="IPR009045">
    <property type="entry name" value="Zn_M74/Hedgehog-like"/>
</dbReference>
<feature type="domain" description="D-alanyl-D-alanine carboxypeptidase-like core" evidence="2">
    <location>
        <begin position="507"/>
        <end position="579"/>
    </location>
</feature>
<dbReference type="Proteomes" id="UP001279660">
    <property type="component" value="Unassembled WGS sequence"/>
</dbReference>
<dbReference type="Pfam" id="PF02557">
    <property type="entry name" value="VanY"/>
    <property type="match status" value="1"/>
</dbReference>
<dbReference type="CDD" id="cd14814">
    <property type="entry name" value="Peptidase_M15"/>
    <property type="match status" value="1"/>
</dbReference>
<evidence type="ECO:0000259" key="2">
    <source>
        <dbReference type="Pfam" id="PF02557"/>
    </source>
</evidence>
<reference evidence="3 4" key="1">
    <citation type="submission" date="2023-11" db="EMBL/GenBank/DDBJ databases">
        <title>MicrobeMod: A computational toolkit for identifying prokaryotic methylation and restriction-modification with nanopore sequencing.</title>
        <authorList>
            <person name="Crits-Christoph A."/>
            <person name="Kang S.C."/>
            <person name="Lee H."/>
            <person name="Ostrov N."/>
        </authorList>
    </citation>
    <scope>NUCLEOTIDE SEQUENCE [LARGE SCALE GENOMIC DNA]</scope>
    <source>
        <strain evidence="3 4">ATCC 14820</strain>
    </source>
</reference>
<organism evidence="3 4">
    <name type="scientific">Sphingomonas echinoides</name>
    <dbReference type="NCBI Taxonomy" id="59803"/>
    <lineage>
        <taxon>Bacteria</taxon>
        <taxon>Pseudomonadati</taxon>
        <taxon>Pseudomonadota</taxon>
        <taxon>Alphaproteobacteria</taxon>
        <taxon>Sphingomonadales</taxon>
        <taxon>Sphingomonadaceae</taxon>
        <taxon>Sphingomonas</taxon>
    </lineage>
</organism>
<protein>
    <submittedName>
        <fullName evidence="3">M15 family metallopeptidase</fullName>
    </submittedName>
</protein>
<dbReference type="SUPFAM" id="SSF55166">
    <property type="entry name" value="Hedgehog/DD-peptidase"/>
    <property type="match status" value="1"/>
</dbReference>
<gene>
    <name evidence="3" type="ORF">SIL82_10525</name>
</gene>
<dbReference type="RefSeq" id="WP_010402997.1">
    <property type="nucleotide sequence ID" value="NZ_JAWXXV010000001.1"/>
</dbReference>